<comment type="similarity">
    <text evidence="2">Belongs to the diacylglycerol/lipid kinase family.</text>
</comment>
<dbReference type="Gene3D" id="2.60.200.40">
    <property type="match status" value="1"/>
</dbReference>
<keyword evidence="10" id="KW-0808">Transferase</keyword>
<dbReference type="InterPro" id="IPR050187">
    <property type="entry name" value="Lipid_Phosphate_FormReg"/>
</dbReference>
<dbReference type="GO" id="GO:0046872">
    <property type="term" value="F:metal ion binding"/>
    <property type="evidence" value="ECO:0007669"/>
    <property type="project" value="UniProtKB-KW"/>
</dbReference>
<dbReference type="GO" id="GO:0004143">
    <property type="term" value="F:ATP-dependent diacylglycerol kinase activity"/>
    <property type="evidence" value="ECO:0007669"/>
    <property type="project" value="TreeGrafter"/>
</dbReference>
<feature type="domain" description="DAGKc" evidence="9">
    <location>
        <begin position="1"/>
        <end position="132"/>
    </location>
</feature>
<keyword evidence="5" id="KW-0460">Magnesium</keyword>
<dbReference type="RefSeq" id="WP_021914687.1">
    <property type="nucleotide sequence ID" value="NZ_JAJEQF010000017.1"/>
</dbReference>
<dbReference type="EMBL" id="JAJEQF010000017">
    <property type="protein sequence ID" value="MCC2167678.1"/>
    <property type="molecule type" value="Genomic_DNA"/>
</dbReference>
<evidence type="ECO:0000256" key="3">
    <source>
        <dbReference type="ARBA" id="ARBA00022516"/>
    </source>
</evidence>
<dbReference type="SMART" id="SM00046">
    <property type="entry name" value="DAGKc"/>
    <property type="match status" value="1"/>
</dbReference>
<evidence type="ECO:0000256" key="8">
    <source>
        <dbReference type="ARBA" id="ARBA00023264"/>
    </source>
</evidence>
<comment type="caution">
    <text evidence="10">The sequence shown here is derived from an EMBL/GenBank/DDBJ whole genome shotgun (WGS) entry which is preliminary data.</text>
</comment>
<organism evidence="10 11">
    <name type="scientific">Gallintestinimicrobium propionicum</name>
    <dbReference type="NCBI Taxonomy" id="2981770"/>
    <lineage>
        <taxon>Bacteria</taxon>
        <taxon>Bacillati</taxon>
        <taxon>Bacillota</taxon>
        <taxon>Clostridia</taxon>
        <taxon>Lachnospirales</taxon>
        <taxon>Lachnospiraceae</taxon>
        <taxon>Gallintestinimicrobium</taxon>
    </lineage>
</organism>
<evidence type="ECO:0000256" key="4">
    <source>
        <dbReference type="ARBA" id="ARBA00022723"/>
    </source>
</evidence>
<dbReference type="SUPFAM" id="SSF111331">
    <property type="entry name" value="NAD kinase/diacylglycerol kinase-like"/>
    <property type="match status" value="1"/>
</dbReference>
<comment type="cofactor">
    <cofactor evidence="1">
        <name>Mg(2+)</name>
        <dbReference type="ChEBI" id="CHEBI:18420"/>
    </cofactor>
</comment>
<dbReference type="Proteomes" id="UP001199355">
    <property type="component" value="Unassembled WGS sequence"/>
</dbReference>
<evidence type="ECO:0000256" key="7">
    <source>
        <dbReference type="ARBA" id="ARBA00023209"/>
    </source>
</evidence>
<evidence type="ECO:0000256" key="2">
    <source>
        <dbReference type="ARBA" id="ARBA00005983"/>
    </source>
</evidence>
<dbReference type="PANTHER" id="PTHR12358:SF106">
    <property type="entry name" value="LIPID KINASE YEGS"/>
    <property type="match status" value="1"/>
</dbReference>
<accession>A0AAE3AXM5</accession>
<evidence type="ECO:0000313" key="11">
    <source>
        <dbReference type="Proteomes" id="UP001199355"/>
    </source>
</evidence>
<gene>
    <name evidence="10" type="ORF">LKD45_08240</name>
</gene>
<dbReference type="InterPro" id="IPR005218">
    <property type="entry name" value="Diacylglycerol/lipid_kinase"/>
</dbReference>
<dbReference type="GO" id="GO:0008654">
    <property type="term" value="P:phospholipid biosynthetic process"/>
    <property type="evidence" value="ECO:0007669"/>
    <property type="project" value="UniProtKB-KW"/>
</dbReference>
<keyword evidence="11" id="KW-1185">Reference proteome</keyword>
<dbReference type="GO" id="GO:0005886">
    <property type="term" value="C:plasma membrane"/>
    <property type="evidence" value="ECO:0007669"/>
    <property type="project" value="TreeGrafter"/>
</dbReference>
<sequence length="303" mass="33564">MDDKKLLFIYNPRAGKGQIRNNLLDIIDTFVKAGYVVTARPTQYAGEAVELAADRTAKYDLVVCSGGDGTLDEVVTGIMKSVRRRPIGYIPAGSTNDFAQSLNIPKNMAEAAKIAVSGRMFACDVGSFNEKTFVYIAAFGLFTEVSYETSQDVKNVLGHMAYLLEGMKKLRDIKSYHMKITTQDTVIEDDFLYGMITNSVSVGGFKGITGKYVDLSDGMFEVTLVKVPRSLDELNQTLAALAQRDIDTAQMYCFKTSWLKVETEEEVAWTLDGEFGGRHTEIVIENQKQALHIMVPGEENEAQ</sequence>
<protein>
    <submittedName>
        <fullName evidence="10">YegS/Rv2252/BmrU family lipid kinase</fullName>
    </submittedName>
</protein>
<dbReference type="InterPro" id="IPR017438">
    <property type="entry name" value="ATP-NAD_kinase_N"/>
</dbReference>
<evidence type="ECO:0000256" key="5">
    <source>
        <dbReference type="ARBA" id="ARBA00022842"/>
    </source>
</evidence>
<dbReference type="InterPro" id="IPR001206">
    <property type="entry name" value="Diacylglycerol_kinase_cat_dom"/>
</dbReference>
<name>A0AAE3AXM5_9FIRM</name>
<evidence type="ECO:0000256" key="6">
    <source>
        <dbReference type="ARBA" id="ARBA00023098"/>
    </source>
</evidence>
<proteinExistence type="inferred from homology"/>
<dbReference type="InterPro" id="IPR016064">
    <property type="entry name" value="NAD/diacylglycerol_kinase_sf"/>
</dbReference>
<dbReference type="Pfam" id="PF00781">
    <property type="entry name" value="DAGK_cat"/>
    <property type="match status" value="1"/>
</dbReference>
<dbReference type="PANTHER" id="PTHR12358">
    <property type="entry name" value="SPHINGOSINE KINASE"/>
    <property type="match status" value="1"/>
</dbReference>
<dbReference type="PROSITE" id="PS50146">
    <property type="entry name" value="DAGK"/>
    <property type="match status" value="1"/>
</dbReference>
<keyword evidence="10" id="KW-0418">Kinase</keyword>
<evidence type="ECO:0000313" key="10">
    <source>
        <dbReference type="EMBL" id="MCC2167678.1"/>
    </source>
</evidence>
<dbReference type="AlphaFoldDB" id="A0AAE3AXM5"/>
<reference evidence="10 11" key="1">
    <citation type="submission" date="2021-10" db="EMBL/GenBank/DDBJ databases">
        <title>Anaerobic single-cell dispensing facilitates the cultivation of human gut bacteria.</title>
        <authorList>
            <person name="Afrizal A."/>
        </authorList>
    </citation>
    <scope>NUCLEOTIDE SEQUENCE [LARGE SCALE GENOMIC DNA]</scope>
    <source>
        <strain evidence="10 11">CLA-AA-H244</strain>
    </source>
</reference>
<keyword evidence="6" id="KW-0443">Lipid metabolism</keyword>
<dbReference type="NCBIfam" id="TIGR00147">
    <property type="entry name" value="YegS/Rv2252/BmrU family lipid kinase"/>
    <property type="match status" value="1"/>
</dbReference>
<evidence type="ECO:0000256" key="1">
    <source>
        <dbReference type="ARBA" id="ARBA00001946"/>
    </source>
</evidence>
<keyword evidence="8" id="KW-1208">Phospholipid metabolism</keyword>
<keyword evidence="7" id="KW-0594">Phospholipid biosynthesis</keyword>
<evidence type="ECO:0000259" key="9">
    <source>
        <dbReference type="PROSITE" id="PS50146"/>
    </source>
</evidence>
<dbReference type="GO" id="GO:0005524">
    <property type="term" value="F:ATP binding"/>
    <property type="evidence" value="ECO:0007669"/>
    <property type="project" value="InterPro"/>
</dbReference>
<keyword evidence="4" id="KW-0479">Metal-binding</keyword>
<dbReference type="Gene3D" id="3.40.50.10330">
    <property type="entry name" value="Probable inorganic polyphosphate/atp-NAD kinase, domain 1"/>
    <property type="match status" value="1"/>
</dbReference>
<keyword evidence="3" id="KW-0444">Lipid biosynthesis</keyword>